<sequence length="556" mass="60194">MLGGRRHPSAAPTDGAPHRMIVDLATLEPSAPELARPDATVVVGGGAAGLALALRLEELGSPVVLLESGGDARDDAAIAAAAPLNEGAVVGGLHYRGLQDGRQRSLGGATQLWHGQCTRLRSGDLAQRSWLPHSGWPLDLEVLDPWYDAAERWFGLSGRGYDDSRWAEHRRLSPLPWSGDRLLADFAEYTATPHLGDRFHEHLRTSTTLTTLVQATAVGVRVVEDRVQGVELRDAAGRELFLAAGRVVVAAGAVESARLLMLSDPEGVGLGTGRALTGRFLQDHPVVPLLEVAPTRRAWLQDRTSHLFARDARIWPKVRLAPAAQEREELVAANAVLVHEVEEPELDAVRRLAGALKRRRVPQGLAGDLRLALRAVGPTVRTGWRRWARGLSSGRPASRVRLDVWLEQVPDPDSRVTLDAADRDAFGLPLPRVDWRVSETEVRTSRTMARWVAEDLRSHGLAEVTELPAMTDDDAWRAAVSDAFHPAGTTRMSVDPAQGVVDPDLRVHGVEGLYVASSSVFPIAGYANPTLTIVALALRLAAHLADRPVRGELHPA</sequence>
<name>A0A1G7MW57_9ACTN</name>
<dbReference type="PANTHER" id="PTHR42784:SF1">
    <property type="entry name" value="PYRANOSE 2-OXIDASE"/>
    <property type="match status" value="1"/>
</dbReference>
<evidence type="ECO:0000256" key="2">
    <source>
        <dbReference type="ARBA" id="ARBA00010790"/>
    </source>
</evidence>
<evidence type="ECO:0000313" key="8">
    <source>
        <dbReference type="EMBL" id="SDF65359.1"/>
    </source>
</evidence>
<comment type="cofactor">
    <cofactor evidence="1">
        <name>FAD</name>
        <dbReference type="ChEBI" id="CHEBI:57692"/>
    </cofactor>
</comment>
<dbReference type="InterPro" id="IPR007867">
    <property type="entry name" value="GMC_OxRtase_C"/>
</dbReference>
<dbReference type="Pfam" id="PF01266">
    <property type="entry name" value="DAO"/>
    <property type="match status" value="1"/>
</dbReference>
<keyword evidence="5" id="KW-0560">Oxidoreductase</keyword>
<dbReference type="SUPFAM" id="SSF54373">
    <property type="entry name" value="FAD-linked reductases, C-terminal domain"/>
    <property type="match status" value="1"/>
</dbReference>
<evidence type="ECO:0000313" key="9">
    <source>
        <dbReference type="Proteomes" id="UP000198863"/>
    </source>
</evidence>
<comment type="similarity">
    <text evidence="2">Belongs to the GMC oxidoreductase family.</text>
</comment>
<evidence type="ECO:0000259" key="7">
    <source>
        <dbReference type="Pfam" id="PF05199"/>
    </source>
</evidence>
<evidence type="ECO:0000256" key="5">
    <source>
        <dbReference type="ARBA" id="ARBA00023002"/>
    </source>
</evidence>
<keyword evidence="4" id="KW-0274">FAD</keyword>
<keyword evidence="9" id="KW-1185">Reference proteome</keyword>
<feature type="domain" description="FAD dependent oxidoreductase" evidence="6">
    <location>
        <begin position="41"/>
        <end position="254"/>
    </location>
</feature>
<dbReference type="InterPro" id="IPR051473">
    <property type="entry name" value="P2Ox-like"/>
</dbReference>
<dbReference type="Pfam" id="PF05199">
    <property type="entry name" value="GMC_oxred_C"/>
    <property type="match status" value="1"/>
</dbReference>
<evidence type="ECO:0000256" key="4">
    <source>
        <dbReference type="ARBA" id="ARBA00022827"/>
    </source>
</evidence>
<feature type="domain" description="Glucose-methanol-choline oxidoreductase C-terminal" evidence="7">
    <location>
        <begin position="410"/>
        <end position="537"/>
    </location>
</feature>
<evidence type="ECO:0000256" key="1">
    <source>
        <dbReference type="ARBA" id="ARBA00001974"/>
    </source>
</evidence>
<dbReference type="PANTHER" id="PTHR42784">
    <property type="entry name" value="PYRANOSE 2-OXIDASE"/>
    <property type="match status" value="1"/>
</dbReference>
<organism evidence="8 9">
    <name type="scientific">Klenkia brasiliensis</name>
    <dbReference type="NCBI Taxonomy" id="333142"/>
    <lineage>
        <taxon>Bacteria</taxon>
        <taxon>Bacillati</taxon>
        <taxon>Actinomycetota</taxon>
        <taxon>Actinomycetes</taxon>
        <taxon>Geodermatophilales</taxon>
        <taxon>Geodermatophilaceae</taxon>
        <taxon>Klenkia</taxon>
    </lineage>
</organism>
<proteinExistence type="inferred from homology"/>
<dbReference type="Gene3D" id="3.50.50.60">
    <property type="entry name" value="FAD/NAD(P)-binding domain"/>
    <property type="match status" value="2"/>
</dbReference>
<dbReference type="InterPro" id="IPR006076">
    <property type="entry name" value="FAD-dep_OxRdtase"/>
</dbReference>
<reference evidence="9" key="1">
    <citation type="submission" date="2016-10" db="EMBL/GenBank/DDBJ databases">
        <authorList>
            <person name="Varghese N."/>
            <person name="Submissions S."/>
        </authorList>
    </citation>
    <scope>NUCLEOTIDE SEQUENCE [LARGE SCALE GENOMIC DNA]</scope>
    <source>
        <strain evidence="9">DSM 44526</strain>
    </source>
</reference>
<protein>
    <submittedName>
        <fullName evidence="8">Choline dehydrogenase</fullName>
    </submittedName>
</protein>
<gene>
    <name evidence="8" type="ORF">SAMN05660324_0785</name>
</gene>
<dbReference type="AlphaFoldDB" id="A0A1G7MW57"/>
<accession>A0A1G7MW57</accession>
<evidence type="ECO:0000256" key="3">
    <source>
        <dbReference type="ARBA" id="ARBA00022630"/>
    </source>
</evidence>
<keyword evidence="3" id="KW-0285">Flavoprotein</keyword>
<evidence type="ECO:0000259" key="6">
    <source>
        <dbReference type="Pfam" id="PF01266"/>
    </source>
</evidence>
<dbReference type="SUPFAM" id="SSF51905">
    <property type="entry name" value="FAD/NAD(P)-binding domain"/>
    <property type="match status" value="1"/>
</dbReference>
<dbReference type="GO" id="GO:0016614">
    <property type="term" value="F:oxidoreductase activity, acting on CH-OH group of donors"/>
    <property type="evidence" value="ECO:0007669"/>
    <property type="project" value="InterPro"/>
</dbReference>
<dbReference type="Proteomes" id="UP000198863">
    <property type="component" value="Unassembled WGS sequence"/>
</dbReference>
<dbReference type="EMBL" id="FNCF01000001">
    <property type="protein sequence ID" value="SDF65359.1"/>
    <property type="molecule type" value="Genomic_DNA"/>
</dbReference>
<dbReference type="InterPro" id="IPR036188">
    <property type="entry name" value="FAD/NAD-bd_sf"/>
</dbReference>